<evidence type="ECO:0000256" key="4">
    <source>
        <dbReference type="SAM" id="MobiDB-lite"/>
    </source>
</evidence>
<evidence type="ECO:0000313" key="9">
    <source>
        <dbReference type="Proteomes" id="UP000431922"/>
    </source>
</evidence>
<evidence type="ECO:0000259" key="7">
    <source>
        <dbReference type="Pfam" id="PF25954"/>
    </source>
</evidence>
<sequence>MNDTASAGTNPPENAPDSGPENMEDFLGEKPRPRWRRWARYWVPALVVLLLIFAVARCSGGDEGPQYITQTVEQESLDLTVSATGNLRPTNQVEVGSEVSGKIDLITVDVNDRVTQGQVLARINTDIIDDQIAQSRANLNASRAAVASAQASLDVDTAQLGRLREVYRISGGKVPSQTELEAAQANVARDRAAVATARANVAASEAALSSSMTTRSRAVIRSPVTGVVLARQVEPGQTVAASFNTPTLFVLAEDLSAMQLRVEIDEADVGQVKPGQKASFVVDAYPGKRFPAVVERIDLASSNTATENAAATNAAGNSVVSYEARLSVANADGLLRPGMTATATIATQNTGQQLLVPNSALRFDPEEEAAEEGNVLNPQIGLEQKEQQATIGAGSRQRVYVLQDDGKLKGIDVVTGQSNGRRTVVTSPDLKKGMKVVTGTKAAEK</sequence>
<dbReference type="RefSeq" id="WP_160757225.1">
    <property type="nucleotide sequence ID" value="NZ_WTYL01000004.1"/>
</dbReference>
<evidence type="ECO:0000259" key="6">
    <source>
        <dbReference type="Pfam" id="PF25917"/>
    </source>
</evidence>
<accession>A0A845B4I6</accession>
<gene>
    <name evidence="8" type="ORF">GRI65_14120</name>
</gene>
<dbReference type="PANTHER" id="PTHR32347">
    <property type="entry name" value="EFFLUX SYSTEM COMPONENT YKNX-RELATED"/>
    <property type="match status" value="1"/>
</dbReference>
<comment type="subcellular location">
    <subcellularLocation>
        <location evidence="1">Cell envelope</location>
    </subcellularLocation>
</comment>
<keyword evidence="5" id="KW-0812">Transmembrane</keyword>
<dbReference type="Gene3D" id="2.40.30.170">
    <property type="match status" value="1"/>
</dbReference>
<dbReference type="Pfam" id="PF25954">
    <property type="entry name" value="Beta-barrel_RND_2"/>
    <property type="match status" value="1"/>
</dbReference>
<dbReference type="GO" id="GO:0016020">
    <property type="term" value="C:membrane"/>
    <property type="evidence" value="ECO:0007669"/>
    <property type="project" value="InterPro"/>
</dbReference>
<dbReference type="Pfam" id="PF25917">
    <property type="entry name" value="BSH_RND"/>
    <property type="match status" value="1"/>
</dbReference>
<dbReference type="NCBIfam" id="TIGR01730">
    <property type="entry name" value="RND_mfp"/>
    <property type="match status" value="1"/>
</dbReference>
<dbReference type="PANTHER" id="PTHR32347:SF14">
    <property type="entry name" value="EFFLUX SYSTEM COMPONENT YKNX-RELATED"/>
    <property type="match status" value="1"/>
</dbReference>
<dbReference type="InterPro" id="IPR006143">
    <property type="entry name" value="RND_pump_MFP"/>
</dbReference>
<dbReference type="Gene3D" id="2.40.420.20">
    <property type="match status" value="1"/>
</dbReference>
<evidence type="ECO:0000256" key="2">
    <source>
        <dbReference type="ARBA" id="ARBA00009477"/>
    </source>
</evidence>
<dbReference type="GO" id="GO:0030313">
    <property type="term" value="C:cell envelope"/>
    <property type="evidence" value="ECO:0007669"/>
    <property type="project" value="UniProtKB-SubCell"/>
</dbReference>
<keyword evidence="3" id="KW-0175">Coiled coil</keyword>
<dbReference type="Proteomes" id="UP000431922">
    <property type="component" value="Unassembled WGS sequence"/>
</dbReference>
<feature type="domain" description="CusB-like beta-barrel" evidence="7">
    <location>
        <begin position="260"/>
        <end position="348"/>
    </location>
</feature>
<keyword evidence="5" id="KW-0472">Membrane</keyword>
<evidence type="ECO:0000256" key="1">
    <source>
        <dbReference type="ARBA" id="ARBA00004196"/>
    </source>
</evidence>
<evidence type="ECO:0000256" key="3">
    <source>
        <dbReference type="ARBA" id="ARBA00023054"/>
    </source>
</evidence>
<proteinExistence type="inferred from homology"/>
<dbReference type="SUPFAM" id="SSF111369">
    <property type="entry name" value="HlyD-like secretion proteins"/>
    <property type="match status" value="1"/>
</dbReference>
<dbReference type="Gene3D" id="1.10.287.470">
    <property type="entry name" value="Helix hairpin bin"/>
    <property type="match status" value="1"/>
</dbReference>
<reference evidence="8 9" key="1">
    <citation type="submission" date="2019-12" db="EMBL/GenBank/DDBJ databases">
        <title>Genomic-based taxomic classification of the family Erythrobacteraceae.</title>
        <authorList>
            <person name="Xu L."/>
        </authorList>
    </citation>
    <scope>NUCLEOTIDE SEQUENCE [LARGE SCALE GENOMIC DNA]</scope>
    <source>
        <strain evidence="8 9">KCTC 42453</strain>
    </source>
</reference>
<protein>
    <submittedName>
        <fullName evidence="8">Efflux RND transporter periplasmic adaptor subunit</fullName>
    </submittedName>
</protein>
<dbReference type="AlphaFoldDB" id="A0A845B4I6"/>
<dbReference type="GO" id="GO:0022857">
    <property type="term" value="F:transmembrane transporter activity"/>
    <property type="evidence" value="ECO:0007669"/>
    <property type="project" value="InterPro"/>
</dbReference>
<dbReference type="InterPro" id="IPR058792">
    <property type="entry name" value="Beta-barrel_RND_2"/>
</dbReference>
<keyword evidence="5" id="KW-1133">Transmembrane helix</keyword>
<dbReference type="OrthoDB" id="9791520at2"/>
<feature type="domain" description="Multidrug resistance protein MdtA-like barrel-sandwich hybrid" evidence="6">
    <location>
        <begin position="91"/>
        <end position="248"/>
    </location>
</feature>
<feature type="compositionally biased region" description="Polar residues" evidence="4">
    <location>
        <begin position="1"/>
        <end position="12"/>
    </location>
</feature>
<comment type="caution">
    <text evidence="8">The sequence shown here is derived from an EMBL/GenBank/DDBJ whole genome shotgun (WGS) entry which is preliminary data.</text>
</comment>
<comment type="similarity">
    <text evidence="2">Belongs to the membrane fusion protein (MFP) (TC 8.A.1) family.</text>
</comment>
<feature type="region of interest" description="Disordered" evidence="4">
    <location>
        <begin position="1"/>
        <end position="27"/>
    </location>
</feature>
<dbReference type="InterPro" id="IPR058625">
    <property type="entry name" value="MdtA-like_BSH"/>
</dbReference>
<name>A0A845B4I6_9SPHN</name>
<dbReference type="Gene3D" id="2.40.50.100">
    <property type="match status" value="1"/>
</dbReference>
<dbReference type="InterPro" id="IPR050465">
    <property type="entry name" value="UPF0194_transport"/>
</dbReference>
<feature type="transmembrane region" description="Helical" evidence="5">
    <location>
        <begin position="38"/>
        <end position="56"/>
    </location>
</feature>
<dbReference type="EMBL" id="WTYL01000004">
    <property type="protein sequence ID" value="MXP45585.1"/>
    <property type="molecule type" value="Genomic_DNA"/>
</dbReference>
<keyword evidence="9" id="KW-1185">Reference proteome</keyword>
<organism evidence="8 9">
    <name type="scientific">Allopontixanthobacter sediminis</name>
    <dbReference type="NCBI Taxonomy" id="1689985"/>
    <lineage>
        <taxon>Bacteria</taxon>
        <taxon>Pseudomonadati</taxon>
        <taxon>Pseudomonadota</taxon>
        <taxon>Alphaproteobacteria</taxon>
        <taxon>Sphingomonadales</taxon>
        <taxon>Erythrobacteraceae</taxon>
        <taxon>Allopontixanthobacter</taxon>
    </lineage>
</organism>
<evidence type="ECO:0000256" key="5">
    <source>
        <dbReference type="SAM" id="Phobius"/>
    </source>
</evidence>
<evidence type="ECO:0000313" key="8">
    <source>
        <dbReference type="EMBL" id="MXP45585.1"/>
    </source>
</evidence>